<protein>
    <submittedName>
        <fullName evidence="3">YafY family transcriptional regulator</fullName>
    </submittedName>
</protein>
<comment type="caution">
    <text evidence="3">The sequence shown here is derived from an EMBL/GenBank/DDBJ whole genome shotgun (WGS) entry which is preliminary data.</text>
</comment>
<dbReference type="InterPro" id="IPR026881">
    <property type="entry name" value="WYL_dom"/>
</dbReference>
<accession>A0A4Q1KLX3</accession>
<sequence>MRRADRLFQIIQILRGARRPMTARELADEMERDPRTIYRDMADLVASGVPVRGEAGVGYILEAGYELPPLMLTADELEAALLGAQWVMERGDPALARGARDLLAKLEAVLPGDMRHLTDSSGLLAAGCVRDMACDAIDMQALRRAIPERRKLSLTYRDEQGRASTRIIWPIHIGYFERVRLIVGWCELRGAFRNFRSDRIASATIQTERFAPTLRQLRKQWRESEVRAPQAVAGSPA</sequence>
<dbReference type="InterPro" id="IPR036388">
    <property type="entry name" value="WH-like_DNA-bd_sf"/>
</dbReference>
<dbReference type="PANTHER" id="PTHR34580:SF3">
    <property type="entry name" value="PROTEIN PAFB"/>
    <property type="match status" value="1"/>
</dbReference>
<dbReference type="Pfam" id="PF08279">
    <property type="entry name" value="HTH_11"/>
    <property type="match status" value="1"/>
</dbReference>
<evidence type="ECO:0000259" key="1">
    <source>
        <dbReference type="Pfam" id="PF08279"/>
    </source>
</evidence>
<dbReference type="InterPro" id="IPR013196">
    <property type="entry name" value="HTH_11"/>
</dbReference>
<dbReference type="Pfam" id="PF13280">
    <property type="entry name" value="WYL"/>
    <property type="match status" value="1"/>
</dbReference>
<dbReference type="InterPro" id="IPR051534">
    <property type="entry name" value="CBASS_pafABC_assoc_protein"/>
</dbReference>
<dbReference type="AlphaFoldDB" id="A0A4Q1KLX3"/>
<dbReference type="Proteomes" id="UP000290958">
    <property type="component" value="Unassembled WGS sequence"/>
</dbReference>
<proteinExistence type="predicted"/>
<dbReference type="PANTHER" id="PTHR34580">
    <property type="match status" value="1"/>
</dbReference>
<name>A0A4Q1KLX3_9SPHN</name>
<feature type="domain" description="WYL" evidence="2">
    <location>
        <begin position="140"/>
        <end position="204"/>
    </location>
</feature>
<dbReference type="InterPro" id="IPR036390">
    <property type="entry name" value="WH_DNA-bd_sf"/>
</dbReference>
<evidence type="ECO:0000259" key="2">
    <source>
        <dbReference type="Pfam" id="PF13280"/>
    </source>
</evidence>
<keyword evidence="4" id="KW-1185">Reference proteome</keyword>
<feature type="domain" description="Helix-turn-helix type 11" evidence="1">
    <location>
        <begin position="6"/>
        <end position="60"/>
    </location>
</feature>
<evidence type="ECO:0000313" key="3">
    <source>
        <dbReference type="EMBL" id="RXR30868.1"/>
    </source>
</evidence>
<dbReference type="RefSeq" id="WP_129402652.1">
    <property type="nucleotide sequence ID" value="NZ_SBKP01000001.1"/>
</dbReference>
<dbReference type="OrthoDB" id="9807255at2"/>
<reference evidence="4" key="1">
    <citation type="submission" date="2019-01" db="EMBL/GenBank/DDBJ databases">
        <title>Cytophagaceae bacterium strain CAR-16.</title>
        <authorList>
            <person name="Chen W.-M."/>
        </authorList>
    </citation>
    <scope>NUCLEOTIDE SEQUENCE [LARGE SCALE GENOMIC DNA]</scope>
    <source>
        <strain evidence="4">CHR27</strain>
    </source>
</reference>
<gene>
    <name evidence="3" type="ORF">EQG66_00825</name>
</gene>
<dbReference type="Gene3D" id="1.10.10.10">
    <property type="entry name" value="Winged helix-like DNA-binding domain superfamily/Winged helix DNA-binding domain"/>
    <property type="match status" value="1"/>
</dbReference>
<evidence type="ECO:0000313" key="4">
    <source>
        <dbReference type="Proteomes" id="UP000290958"/>
    </source>
</evidence>
<dbReference type="PROSITE" id="PS52050">
    <property type="entry name" value="WYL"/>
    <property type="match status" value="1"/>
</dbReference>
<organism evidence="3 4">
    <name type="scientific">Sphingobium fluviale</name>
    <dbReference type="NCBI Taxonomy" id="2506423"/>
    <lineage>
        <taxon>Bacteria</taxon>
        <taxon>Pseudomonadati</taxon>
        <taxon>Pseudomonadota</taxon>
        <taxon>Alphaproteobacteria</taxon>
        <taxon>Sphingomonadales</taxon>
        <taxon>Sphingomonadaceae</taxon>
        <taxon>Sphingobium</taxon>
    </lineage>
</organism>
<dbReference type="SUPFAM" id="SSF46785">
    <property type="entry name" value="Winged helix' DNA-binding domain"/>
    <property type="match status" value="1"/>
</dbReference>
<dbReference type="EMBL" id="SBKP01000001">
    <property type="protein sequence ID" value="RXR30868.1"/>
    <property type="molecule type" value="Genomic_DNA"/>
</dbReference>